<evidence type="ECO:0000256" key="2">
    <source>
        <dbReference type="ARBA" id="ARBA00006175"/>
    </source>
</evidence>
<evidence type="ECO:0000256" key="4">
    <source>
        <dbReference type="ARBA" id="ARBA00022692"/>
    </source>
</evidence>
<evidence type="ECO:0000256" key="3">
    <source>
        <dbReference type="ARBA" id="ARBA00022448"/>
    </source>
</evidence>
<dbReference type="InterPro" id="IPR000425">
    <property type="entry name" value="MIP"/>
</dbReference>
<evidence type="ECO:0000256" key="5">
    <source>
        <dbReference type="ARBA" id="ARBA00022989"/>
    </source>
</evidence>
<evidence type="ECO:0000256" key="1">
    <source>
        <dbReference type="ARBA" id="ARBA00004141"/>
    </source>
</evidence>
<dbReference type="Pfam" id="PF00230">
    <property type="entry name" value="MIP"/>
    <property type="match status" value="1"/>
</dbReference>
<feature type="transmembrane region" description="Helical" evidence="8">
    <location>
        <begin position="86"/>
        <end position="105"/>
    </location>
</feature>
<keyword evidence="6 8" id="KW-0472">Membrane</keyword>
<sequence length="234" mass="24209">MLEYVAEFVGTMILIIFGAGVVAAVSLKGSKAEGAGWIAISIGWGFAVALGVYVSGTISDAHLNPAVTLGFAAIGEFPWNQVPGYIIGQILGAIAGAVVVFFHYYPHWKVTPDPATKLGVFATAPAIRHTPSNFIAEFIGTAVLVFGLLAIGANTFSEGLNPLVVGLLIIAIGLSLGGPTGYAINPARDLGPRIAHAILPIDKKGPSDWAYAWVPILGPIAGGIVGAILYTLMF</sequence>
<keyword evidence="5 8" id="KW-1133">Transmembrane helix</keyword>
<keyword evidence="10" id="KW-1185">Reference proteome</keyword>
<comment type="similarity">
    <text evidence="2 7">Belongs to the MIP/aquaporin (TC 1.A.8) family.</text>
</comment>
<dbReference type="Proteomes" id="UP000741863">
    <property type="component" value="Unassembled WGS sequence"/>
</dbReference>
<feature type="transmembrane region" description="Helical" evidence="8">
    <location>
        <begin position="134"/>
        <end position="156"/>
    </location>
</feature>
<dbReference type="PANTHER" id="PTHR43829">
    <property type="entry name" value="AQUAPORIN OR AQUAGLYCEROPORIN RELATED"/>
    <property type="match status" value="1"/>
</dbReference>
<evidence type="ECO:0000256" key="6">
    <source>
        <dbReference type="ARBA" id="ARBA00023136"/>
    </source>
</evidence>
<dbReference type="NCBIfam" id="TIGR00861">
    <property type="entry name" value="MIP"/>
    <property type="match status" value="1"/>
</dbReference>
<evidence type="ECO:0000313" key="9">
    <source>
        <dbReference type="EMBL" id="MBM7632204.1"/>
    </source>
</evidence>
<name>A0ABS2PA70_9BACL</name>
<proteinExistence type="inferred from homology"/>
<dbReference type="InterPro" id="IPR023271">
    <property type="entry name" value="Aquaporin-like"/>
</dbReference>
<dbReference type="PRINTS" id="PR02019">
    <property type="entry name" value="AQUAPORIN7"/>
</dbReference>
<dbReference type="RefSeq" id="WP_042358914.1">
    <property type="nucleotide sequence ID" value="NZ_JAFBEC010000003.1"/>
</dbReference>
<dbReference type="PROSITE" id="PS00221">
    <property type="entry name" value="MIP"/>
    <property type="match status" value="1"/>
</dbReference>
<gene>
    <name evidence="9" type="ORF">JOD17_001297</name>
</gene>
<evidence type="ECO:0000256" key="8">
    <source>
        <dbReference type="SAM" id="Phobius"/>
    </source>
</evidence>
<evidence type="ECO:0000313" key="10">
    <source>
        <dbReference type="Proteomes" id="UP000741863"/>
    </source>
</evidence>
<dbReference type="InterPro" id="IPR022357">
    <property type="entry name" value="MIP_CS"/>
</dbReference>
<dbReference type="PANTHER" id="PTHR43829:SF9">
    <property type="entry name" value="AQUAPORIN-9"/>
    <property type="match status" value="1"/>
</dbReference>
<feature type="transmembrane region" description="Helical" evidence="8">
    <location>
        <begin position="163"/>
        <end position="184"/>
    </location>
</feature>
<accession>A0ABS2PA70</accession>
<dbReference type="SUPFAM" id="SSF81338">
    <property type="entry name" value="Aquaporin-like"/>
    <property type="match status" value="1"/>
</dbReference>
<dbReference type="PRINTS" id="PR00783">
    <property type="entry name" value="MINTRINSICP"/>
</dbReference>
<dbReference type="EMBL" id="JAFBEC010000003">
    <property type="protein sequence ID" value="MBM7632204.1"/>
    <property type="molecule type" value="Genomic_DNA"/>
</dbReference>
<reference evidence="9 10" key="1">
    <citation type="submission" date="2021-01" db="EMBL/GenBank/DDBJ databases">
        <title>Genomic Encyclopedia of Type Strains, Phase IV (KMG-IV): sequencing the most valuable type-strain genomes for metagenomic binning, comparative biology and taxonomic classification.</title>
        <authorList>
            <person name="Goeker M."/>
        </authorList>
    </citation>
    <scope>NUCLEOTIDE SEQUENCE [LARGE SCALE GENOMIC DNA]</scope>
    <source>
        <strain evidence="9 10">DSM 25540</strain>
    </source>
</reference>
<feature type="transmembrane region" description="Helical" evidence="8">
    <location>
        <begin position="210"/>
        <end position="232"/>
    </location>
</feature>
<organism evidence="9 10">
    <name type="scientific">Geomicrobium sediminis</name>
    <dbReference type="NCBI Taxonomy" id="1347788"/>
    <lineage>
        <taxon>Bacteria</taxon>
        <taxon>Bacillati</taxon>
        <taxon>Bacillota</taxon>
        <taxon>Bacilli</taxon>
        <taxon>Bacillales</taxon>
        <taxon>Geomicrobium</taxon>
    </lineage>
</organism>
<feature type="transmembrane region" description="Helical" evidence="8">
    <location>
        <begin position="6"/>
        <end position="27"/>
    </location>
</feature>
<keyword evidence="4 7" id="KW-0812">Transmembrane</keyword>
<evidence type="ECO:0000256" key="7">
    <source>
        <dbReference type="RuleBase" id="RU000477"/>
    </source>
</evidence>
<dbReference type="InterPro" id="IPR050363">
    <property type="entry name" value="MIP/Aquaporin"/>
</dbReference>
<comment type="caution">
    <text evidence="9">The sequence shown here is derived from an EMBL/GenBank/DDBJ whole genome shotgun (WGS) entry which is preliminary data.</text>
</comment>
<comment type="subcellular location">
    <subcellularLocation>
        <location evidence="1">Membrane</location>
        <topology evidence="1">Multi-pass membrane protein</topology>
    </subcellularLocation>
</comment>
<keyword evidence="3 7" id="KW-0813">Transport</keyword>
<protein>
    <submittedName>
        <fullName evidence="9">Glycerol uptake facilitator protein</fullName>
    </submittedName>
</protein>
<feature type="transmembrane region" description="Helical" evidence="8">
    <location>
        <begin position="34"/>
        <end position="55"/>
    </location>
</feature>
<dbReference type="Gene3D" id="1.20.1080.10">
    <property type="entry name" value="Glycerol uptake facilitator protein"/>
    <property type="match status" value="1"/>
</dbReference>
<dbReference type="CDD" id="cd00333">
    <property type="entry name" value="MIP"/>
    <property type="match status" value="1"/>
</dbReference>